<proteinExistence type="predicted"/>
<keyword evidence="2" id="KW-0378">Hydrolase</keyword>
<dbReference type="EMBL" id="BMDO01000004">
    <property type="protein sequence ID" value="GGI50532.1"/>
    <property type="molecule type" value="Genomic_DNA"/>
</dbReference>
<accession>A0A917J9C2</accession>
<organism evidence="2 3">
    <name type="scientific">Mucilaginibacter galii</name>
    <dbReference type="NCBI Taxonomy" id="2005073"/>
    <lineage>
        <taxon>Bacteria</taxon>
        <taxon>Pseudomonadati</taxon>
        <taxon>Bacteroidota</taxon>
        <taxon>Sphingobacteriia</taxon>
        <taxon>Sphingobacteriales</taxon>
        <taxon>Sphingobacteriaceae</taxon>
        <taxon>Mucilaginibacter</taxon>
    </lineage>
</organism>
<dbReference type="RefSeq" id="WP_188415768.1">
    <property type="nucleotide sequence ID" value="NZ_BMDO01000004.1"/>
</dbReference>
<protein>
    <submittedName>
        <fullName evidence="2">Alpha/beta hydrolase</fullName>
    </submittedName>
</protein>
<dbReference type="GO" id="GO:0016787">
    <property type="term" value="F:hydrolase activity"/>
    <property type="evidence" value="ECO:0007669"/>
    <property type="project" value="UniProtKB-KW"/>
</dbReference>
<evidence type="ECO:0000259" key="1">
    <source>
        <dbReference type="Pfam" id="PF12697"/>
    </source>
</evidence>
<dbReference type="Gene3D" id="3.40.50.1820">
    <property type="entry name" value="alpha/beta hydrolase"/>
    <property type="match status" value="1"/>
</dbReference>
<dbReference type="InterPro" id="IPR050266">
    <property type="entry name" value="AB_hydrolase_sf"/>
</dbReference>
<dbReference type="InterPro" id="IPR029058">
    <property type="entry name" value="AB_hydrolase_fold"/>
</dbReference>
<dbReference type="SUPFAM" id="SSF53474">
    <property type="entry name" value="alpha/beta-Hydrolases"/>
    <property type="match status" value="1"/>
</dbReference>
<dbReference type="InterPro" id="IPR000073">
    <property type="entry name" value="AB_hydrolase_1"/>
</dbReference>
<feature type="domain" description="AB hydrolase-1" evidence="1">
    <location>
        <begin position="4"/>
        <end position="206"/>
    </location>
</feature>
<reference evidence="2" key="2">
    <citation type="submission" date="2020-09" db="EMBL/GenBank/DDBJ databases">
        <authorList>
            <person name="Sun Q."/>
            <person name="Sedlacek I."/>
        </authorList>
    </citation>
    <scope>NUCLEOTIDE SEQUENCE</scope>
    <source>
        <strain evidence="2">CCM 8711</strain>
    </source>
</reference>
<dbReference type="Pfam" id="PF12697">
    <property type="entry name" value="Abhydrolase_6"/>
    <property type="match status" value="1"/>
</dbReference>
<evidence type="ECO:0000313" key="3">
    <source>
        <dbReference type="Proteomes" id="UP000662074"/>
    </source>
</evidence>
<evidence type="ECO:0000313" key="2">
    <source>
        <dbReference type="EMBL" id="GGI50532.1"/>
    </source>
</evidence>
<reference evidence="2" key="1">
    <citation type="journal article" date="2014" name="Int. J. Syst. Evol. Microbiol.">
        <title>Complete genome sequence of Corynebacterium casei LMG S-19264T (=DSM 44701T), isolated from a smear-ripened cheese.</title>
        <authorList>
            <consortium name="US DOE Joint Genome Institute (JGI-PGF)"/>
            <person name="Walter F."/>
            <person name="Albersmeier A."/>
            <person name="Kalinowski J."/>
            <person name="Ruckert C."/>
        </authorList>
    </citation>
    <scope>NUCLEOTIDE SEQUENCE</scope>
    <source>
        <strain evidence="2">CCM 8711</strain>
    </source>
</reference>
<dbReference type="AlphaFoldDB" id="A0A917J9C2"/>
<gene>
    <name evidence="2" type="ORF">GCM10011425_17440</name>
</gene>
<name>A0A917J9C2_9SPHI</name>
<keyword evidence="3" id="KW-1185">Reference proteome</keyword>
<sequence length="268" mass="29737">MKTIIFIHGMFQNAKSWEPWVEYFRAKGYNCIAESWPLHEGEPADLRANPPTGLGELKLATVIEKYRQLAASQTEKPILIGHSVGGLIVQILVNEGLALLGVPLSSVAPNGMISLDWGFAKNSALIMNPLKGDEPFIMDLEGFQGAFANTLSLEQVKEPFERTATNDSRNVLRDCLGDDGKVDLDLPHVPLLFIAGEEDQIIPYELCEKNANAYTDEISSTTYRKFAGKSHFICVEPGYEQVINTVSEWINAHENAPAYEVNEIKIDN</sequence>
<dbReference type="Proteomes" id="UP000662074">
    <property type="component" value="Unassembled WGS sequence"/>
</dbReference>
<dbReference type="PANTHER" id="PTHR43798">
    <property type="entry name" value="MONOACYLGLYCEROL LIPASE"/>
    <property type="match status" value="1"/>
</dbReference>
<comment type="caution">
    <text evidence="2">The sequence shown here is derived from an EMBL/GenBank/DDBJ whole genome shotgun (WGS) entry which is preliminary data.</text>
</comment>